<feature type="region of interest" description="Disordered" evidence="14">
    <location>
        <begin position="295"/>
        <end position="388"/>
    </location>
</feature>
<dbReference type="InterPro" id="IPR004087">
    <property type="entry name" value="KH_dom"/>
</dbReference>
<comment type="similarity">
    <text evidence="2 13">Belongs to the BBP/SF1 family.</text>
</comment>
<dbReference type="Gene3D" id="4.10.60.10">
    <property type="entry name" value="Zinc finger, CCHC-type"/>
    <property type="match status" value="1"/>
</dbReference>
<dbReference type="SUPFAM" id="SSF54791">
    <property type="entry name" value="Eukaryotic type KH-domain (KH-domain type I)"/>
    <property type="match status" value="1"/>
</dbReference>
<dbReference type="InterPro" id="IPR055256">
    <property type="entry name" value="KH_1_KHDC4/BBP-like"/>
</dbReference>
<dbReference type="PANTHER" id="PTHR11208">
    <property type="entry name" value="RNA-BINDING PROTEIN RELATED"/>
    <property type="match status" value="1"/>
</dbReference>
<feature type="compositionally biased region" description="Polar residues" evidence="14">
    <location>
        <begin position="312"/>
        <end position="327"/>
    </location>
</feature>
<organism evidence="16 17">
    <name type="scientific">Zygosaccharomyces rouxii</name>
    <dbReference type="NCBI Taxonomy" id="4956"/>
    <lineage>
        <taxon>Eukaryota</taxon>
        <taxon>Fungi</taxon>
        <taxon>Dikarya</taxon>
        <taxon>Ascomycota</taxon>
        <taxon>Saccharomycotina</taxon>
        <taxon>Saccharomycetes</taxon>
        <taxon>Saccharomycetales</taxon>
        <taxon>Saccharomycetaceae</taxon>
        <taxon>Zygosaccharomyces</taxon>
    </lineage>
</organism>
<evidence type="ECO:0000256" key="8">
    <source>
        <dbReference type="ARBA" id="ARBA00022884"/>
    </source>
</evidence>
<evidence type="ECO:0000256" key="10">
    <source>
        <dbReference type="ARBA" id="ARBA00023242"/>
    </source>
</evidence>
<keyword evidence="9 13" id="KW-0508">mRNA splicing</keyword>
<evidence type="ECO:0000256" key="13">
    <source>
        <dbReference type="RuleBase" id="RU367126"/>
    </source>
</evidence>
<evidence type="ECO:0000313" key="17">
    <source>
        <dbReference type="Proteomes" id="UP000187013"/>
    </source>
</evidence>
<dbReference type="OrthoDB" id="6777263at2759"/>
<evidence type="ECO:0000259" key="15">
    <source>
        <dbReference type="PROSITE" id="PS50158"/>
    </source>
</evidence>
<dbReference type="PROSITE" id="PS50084">
    <property type="entry name" value="KH_TYPE_1"/>
    <property type="match status" value="1"/>
</dbReference>
<dbReference type="GO" id="GO:0000398">
    <property type="term" value="P:mRNA splicing, via spliceosome"/>
    <property type="evidence" value="ECO:0007669"/>
    <property type="project" value="UniProtKB-UniRule"/>
</dbReference>
<evidence type="ECO:0000256" key="6">
    <source>
        <dbReference type="ARBA" id="ARBA00022771"/>
    </source>
</evidence>
<evidence type="ECO:0000256" key="2">
    <source>
        <dbReference type="ARBA" id="ARBA00010382"/>
    </source>
</evidence>
<dbReference type="SMART" id="SM00343">
    <property type="entry name" value="ZnF_C2HC"/>
    <property type="match status" value="2"/>
</dbReference>
<dbReference type="GO" id="GO:0000243">
    <property type="term" value="C:commitment complex"/>
    <property type="evidence" value="ECO:0007669"/>
    <property type="project" value="UniProtKB-ARBA"/>
</dbReference>
<keyword evidence="8 12" id="KW-0694">RNA-binding</keyword>
<dbReference type="FunFam" id="3.30.1370.10:FF:000024">
    <property type="entry name" value="Branchpoint-bridging protein-like protein"/>
    <property type="match status" value="1"/>
</dbReference>
<keyword evidence="5 13" id="KW-0479">Metal-binding</keyword>
<dbReference type="InterPro" id="IPR032570">
    <property type="entry name" value="SF1-HH"/>
</dbReference>
<dbReference type="Pfam" id="PF16275">
    <property type="entry name" value="SF1-HH"/>
    <property type="match status" value="1"/>
</dbReference>
<gene>
    <name evidence="16" type="ORF">ZYGR_0AK02590</name>
</gene>
<dbReference type="Pfam" id="PF00098">
    <property type="entry name" value="zf-CCHC"/>
    <property type="match status" value="1"/>
</dbReference>
<dbReference type="AlphaFoldDB" id="A0A1Q3ADE9"/>
<keyword evidence="4 13" id="KW-0507">mRNA processing</keyword>
<dbReference type="CDD" id="cd02395">
    <property type="entry name" value="KH-I_BBP"/>
    <property type="match status" value="1"/>
</dbReference>
<dbReference type="Gene3D" id="6.10.140.1790">
    <property type="match status" value="1"/>
</dbReference>
<accession>A0A1Q3ADE9</accession>
<keyword evidence="7 13" id="KW-0862">Zinc</keyword>
<evidence type="ECO:0000256" key="3">
    <source>
        <dbReference type="ARBA" id="ARBA00017984"/>
    </source>
</evidence>
<keyword evidence="6 11" id="KW-0863">Zinc-finger</keyword>
<dbReference type="Pfam" id="PF22675">
    <property type="entry name" value="KH-I_KHDC4-BBP"/>
    <property type="match status" value="1"/>
</dbReference>
<evidence type="ECO:0000256" key="14">
    <source>
        <dbReference type="SAM" id="MobiDB-lite"/>
    </source>
</evidence>
<evidence type="ECO:0000256" key="5">
    <source>
        <dbReference type="ARBA" id="ARBA00022723"/>
    </source>
</evidence>
<feature type="compositionally biased region" description="Basic and acidic residues" evidence="14">
    <location>
        <begin position="297"/>
        <end position="311"/>
    </location>
</feature>
<feature type="region of interest" description="Disordered" evidence="14">
    <location>
        <begin position="408"/>
        <end position="514"/>
    </location>
</feature>
<dbReference type="SMART" id="SM00322">
    <property type="entry name" value="KH"/>
    <property type="match status" value="1"/>
</dbReference>
<dbReference type="PROSITE" id="PS50158">
    <property type="entry name" value="ZF_CCHC"/>
    <property type="match status" value="1"/>
</dbReference>
<evidence type="ECO:0000313" key="16">
    <source>
        <dbReference type="EMBL" id="GAV53757.1"/>
    </source>
</evidence>
<evidence type="ECO:0000256" key="12">
    <source>
        <dbReference type="PROSITE-ProRule" id="PRU00117"/>
    </source>
</evidence>
<dbReference type="InterPro" id="IPR047086">
    <property type="entry name" value="SF1-HH_sf"/>
</dbReference>
<evidence type="ECO:0000256" key="11">
    <source>
        <dbReference type="PROSITE-ProRule" id="PRU00047"/>
    </source>
</evidence>
<dbReference type="GO" id="GO:0003729">
    <property type="term" value="F:mRNA binding"/>
    <property type="evidence" value="ECO:0007669"/>
    <property type="project" value="TreeGrafter"/>
</dbReference>
<keyword evidence="13" id="KW-0747">Spliceosome</keyword>
<dbReference type="GO" id="GO:0048024">
    <property type="term" value="P:regulation of mRNA splicing, via spliceosome"/>
    <property type="evidence" value="ECO:0007669"/>
    <property type="project" value="TreeGrafter"/>
</dbReference>
<dbReference type="InterPro" id="IPR001878">
    <property type="entry name" value="Znf_CCHC"/>
</dbReference>
<evidence type="ECO:0000256" key="7">
    <source>
        <dbReference type="ARBA" id="ARBA00022833"/>
    </source>
</evidence>
<evidence type="ECO:0000256" key="9">
    <source>
        <dbReference type="ARBA" id="ARBA00023187"/>
    </source>
</evidence>
<dbReference type="GO" id="GO:0008270">
    <property type="term" value="F:zinc ion binding"/>
    <property type="evidence" value="ECO:0007669"/>
    <property type="project" value="UniProtKB-UniRule"/>
</dbReference>
<dbReference type="GO" id="GO:0045131">
    <property type="term" value="F:pre-mRNA branch point binding"/>
    <property type="evidence" value="ECO:0007669"/>
    <property type="project" value="UniProtKB-UniRule"/>
</dbReference>
<evidence type="ECO:0000256" key="1">
    <source>
        <dbReference type="ARBA" id="ARBA00004123"/>
    </source>
</evidence>
<feature type="region of interest" description="Disordered" evidence="14">
    <location>
        <begin position="59"/>
        <end position="87"/>
    </location>
</feature>
<dbReference type="InterPro" id="IPR036612">
    <property type="entry name" value="KH_dom_type_1_sf"/>
</dbReference>
<proteinExistence type="inferred from homology"/>
<dbReference type="InterPro" id="IPR045071">
    <property type="entry name" value="BBP-like"/>
</dbReference>
<comment type="function">
    <text evidence="13">Necessary for the splicing of pre-mRNA. Has a role in the recognition of the branch site (5'-UACUAAC-3'), the pyrimidine tract and the 3'-splice site at the 3'-end of introns.</text>
</comment>
<comment type="caution">
    <text evidence="16">The sequence shown here is derived from an EMBL/GenBank/DDBJ whole genome shotgun (WGS) entry which is preliminary data.</text>
</comment>
<dbReference type="PANTHER" id="PTHR11208:SF45">
    <property type="entry name" value="SPLICING FACTOR 1"/>
    <property type="match status" value="1"/>
</dbReference>
<dbReference type="InterPro" id="IPR036875">
    <property type="entry name" value="Znf_CCHC_sf"/>
</dbReference>
<dbReference type="Gene3D" id="3.30.1370.10">
    <property type="entry name" value="K Homology domain, type 1"/>
    <property type="match status" value="1"/>
</dbReference>
<feature type="domain" description="CCHC-type" evidence="15">
    <location>
        <begin position="276"/>
        <end position="289"/>
    </location>
</feature>
<name>A0A1Q3ADE9_ZYGRO</name>
<keyword evidence="10 13" id="KW-0539">Nucleus</keyword>
<feature type="compositionally biased region" description="Low complexity" evidence="14">
    <location>
        <begin position="474"/>
        <end position="488"/>
    </location>
</feature>
<evidence type="ECO:0000256" key="4">
    <source>
        <dbReference type="ARBA" id="ARBA00022664"/>
    </source>
</evidence>
<dbReference type="SUPFAM" id="SSF57756">
    <property type="entry name" value="Retrovirus zinc finger-like domains"/>
    <property type="match status" value="1"/>
</dbReference>
<protein>
    <recommendedName>
        <fullName evidence="3 13">Branchpoint-bridging protein</fullName>
    </recommendedName>
</protein>
<dbReference type="EMBL" id="BDGX01000037">
    <property type="protein sequence ID" value="GAV53757.1"/>
    <property type="molecule type" value="Genomic_DNA"/>
</dbReference>
<dbReference type="GO" id="GO:0005829">
    <property type="term" value="C:cytosol"/>
    <property type="evidence" value="ECO:0007669"/>
    <property type="project" value="UniProtKB-ARBA"/>
</dbReference>
<sequence>MSDSLPVANEGLWEYSQQENGQELYNTLPTKITGPLTQEQLTAYQIMFRIQEITSMLRSNNLKPPERRNRSPSPPPAYDSRGKRVNTREQRYAKKLEEERHRLVEVALRLIPHFVAPEDYKRPTKFQDKYYIPVNDYPTINFVGLLLGPRGNTLRKLQENSGCKIAIRGRGSVKEGKNAYDLPKGAMNFSDPLHCLVIADSEDKIQQGIKLCEGVVVKAVTSPEGQNDLKRGQLRELAELNGILREDNRPCPICGIQGHKRYECPNMETFAQKVICRRCGQPGHVTIDCTAQLPPHVDSRQSRYDSFRDSSRQAPRFNNSTYGSPITSYRSRYSRRSQEPSQSAPDYGAPLNVPPGLEPNSNVPAVPGMLSTPEGSLTPAHAESTSGSFEQPIVADVSTNEVPGLSSVPGMNAPLGRLSGPPGLPTSDNPPGLDTHNPPGVDFQIPGMGDLQGPPGAEYQPPGVSSLQGPPGSELQPPGDLEGPPGLESQTLPNSHGFNEAHPEEGGLSGPPGM</sequence>
<comment type="subcellular location">
    <subcellularLocation>
        <location evidence="1 13">Nucleus</location>
    </subcellularLocation>
</comment>
<dbReference type="Proteomes" id="UP000187013">
    <property type="component" value="Unassembled WGS sequence"/>
</dbReference>
<reference evidence="16 17" key="1">
    <citation type="submission" date="2016-08" db="EMBL/GenBank/DDBJ databases">
        <title>Draft genome sequence of allopolyploid Zygosaccharomyces rouxii.</title>
        <authorList>
            <person name="Watanabe J."/>
            <person name="Uehara K."/>
            <person name="Mogi Y."/>
            <person name="Tsukioka Y."/>
        </authorList>
    </citation>
    <scope>NUCLEOTIDE SEQUENCE [LARGE SCALE GENOMIC DNA]</scope>
    <source>
        <strain evidence="16 17">NBRC 110957</strain>
    </source>
</reference>